<dbReference type="EMBL" id="VIVN01000001">
    <property type="protein sequence ID" value="TWE08451.1"/>
    <property type="molecule type" value="Genomic_DNA"/>
</dbReference>
<comment type="caution">
    <text evidence="2">The sequence shown here is derived from an EMBL/GenBank/DDBJ whole genome shotgun (WGS) entry which is preliminary data.</text>
</comment>
<proteinExistence type="predicted"/>
<accession>A0A561DYL9</accession>
<keyword evidence="3" id="KW-1185">Reference proteome</keyword>
<keyword evidence="1" id="KW-1133">Transmembrane helix</keyword>
<feature type="transmembrane region" description="Helical" evidence="1">
    <location>
        <begin position="169"/>
        <end position="187"/>
    </location>
</feature>
<dbReference type="Proteomes" id="UP000319671">
    <property type="component" value="Unassembled WGS sequence"/>
</dbReference>
<dbReference type="InterPro" id="IPR006938">
    <property type="entry name" value="DUF624"/>
</dbReference>
<sequence>MLKSVEKVNHIFTSFLNLVYVNLLWFLFTLLGLVVFGIGPSTYALVSICRQWIRGNSVPVFHTYWKYYKECFRETVMISWIYMMSGFVLVVDLLHITNWYMRVALFMISFIYLISLIFIFPIMAHYNWKGIFFKIKMSFLFGFSCLQYSLVLILVSSVLYWFITKFFPGILTFLGISFLCYLITWTANQVFTRMEMQNAKDVENKIFYQIEKGNKDEKTNGIKVSQC</sequence>
<feature type="transmembrane region" description="Helical" evidence="1">
    <location>
        <begin position="23"/>
        <end position="46"/>
    </location>
</feature>
<gene>
    <name evidence="2" type="ORF">FB550_101474</name>
</gene>
<name>A0A561DYL9_9BACI</name>
<evidence type="ECO:0000313" key="3">
    <source>
        <dbReference type="Proteomes" id="UP000319671"/>
    </source>
</evidence>
<dbReference type="Pfam" id="PF04854">
    <property type="entry name" value="DUF624"/>
    <property type="match status" value="1"/>
</dbReference>
<dbReference type="AlphaFoldDB" id="A0A561DYL9"/>
<evidence type="ECO:0000313" key="2">
    <source>
        <dbReference type="EMBL" id="TWE08451.1"/>
    </source>
</evidence>
<keyword evidence="1" id="KW-0472">Membrane</keyword>
<dbReference type="RefSeq" id="WP_144562133.1">
    <property type="nucleotide sequence ID" value="NZ_VIVN01000001.1"/>
</dbReference>
<keyword evidence="1" id="KW-0812">Transmembrane</keyword>
<reference evidence="2 3" key="1">
    <citation type="submission" date="2019-06" db="EMBL/GenBank/DDBJ databases">
        <title>Sorghum-associated microbial communities from plants grown in Nebraska, USA.</title>
        <authorList>
            <person name="Schachtman D."/>
        </authorList>
    </citation>
    <scope>NUCLEOTIDE SEQUENCE [LARGE SCALE GENOMIC DNA]</scope>
    <source>
        <strain evidence="2 3">2482</strain>
    </source>
</reference>
<evidence type="ECO:0000256" key="1">
    <source>
        <dbReference type="SAM" id="Phobius"/>
    </source>
</evidence>
<organism evidence="2 3">
    <name type="scientific">Neobacillus bataviensis</name>
    <dbReference type="NCBI Taxonomy" id="220685"/>
    <lineage>
        <taxon>Bacteria</taxon>
        <taxon>Bacillati</taxon>
        <taxon>Bacillota</taxon>
        <taxon>Bacilli</taxon>
        <taxon>Bacillales</taxon>
        <taxon>Bacillaceae</taxon>
        <taxon>Neobacillus</taxon>
    </lineage>
</organism>
<feature type="transmembrane region" description="Helical" evidence="1">
    <location>
        <begin position="76"/>
        <end position="97"/>
    </location>
</feature>
<feature type="transmembrane region" description="Helical" evidence="1">
    <location>
        <begin position="103"/>
        <end position="126"/>
    </location>
</feature>
<feature type="transmembrane region" description="Helical" evidence="1">
    <location>
        <begin position="138"/>
        <end position="163"/>
    </location>
</feature>
<protein>
    <submittedName>
        <fullName evidence="2">Putative membrane protein YesL</fullName>
    </submittedName>
</protein>